<dbReference type="InterPro" id="IPR011055">
    <property type="entry name" value="Dup_hybrid_motif"/>
</dbReference>
<name>A0A931FYM9_9ACTN</name>
<dbReference type="PANTHER" id="PTHR21666">
    <property type="entry name" value="PEPTIDASE-RELATED"/>
    <property type="match status" value="1"/>
</dbReference>
<dbReference type="GO" id="GO:0004222">
    <property type="term" value="F:metalloendopeptidase activity"/>
    <property type="evidence" value="ECO:0007669"/>
    <property type="project" value="TreeGrafter"/>
</dbReference>
<protein>
    <submittedName>
        <fullName evidence="3">M23 family metallopeptidase</fullName>
    </submittedName>
</protein>
<gene>
    <name evidence="3" type="ORF">I4J89_11465</name>
</gene>
<dbReference type="Proteomes" id="UP000598146">
    <property type="component" value="Unassembled WGS sequence"/>
</dbReference>
<reference evidence="3" key="1">
    <citation type="submission" date="2020-11" db="EMBL/GenBank/DDBJ databases">
        <title>Isolation and identification of active actinomycetes.</title>
        <authorList>
            <person name="Sun X."/>
        </authorList>
    </citation>
    <scope>NUCLEOTIDE SEQUENCE</scope>
    <source>
        <strain evidence="3">NEAU-A11</strain>
    </source>
</reference>
<dbReference type="CDD" id="cd12797">
    <property type="entry name" value="M23_peptidase"/>
    <property type="match status" value="1"/>
</dbReference>
<dbReference type="InterPro" id="IPR016047">
    <property type="entry name" value="M23ase_b-sheet_dom"/>
</dbReference>
<dbReference type="InterPro" id="IPR050570">
    <property type="entry name" value="Cell_wall_metabolism_enzyme"/>
</dbReference>
<evidence type="ECO:0000256" key="1">
    <source>
        <dbReference type="ARBA" id="ARBA00022729"/>
    </source>
</evidence>
<sequence length="239" mass="23600">MVSVFALVSVVLLIAPRPSSVPDLAVSVPALAAPLPAGFAASAPAGLAVSVPAVRSWAVLSGGAPASRYSWPVAPPRVARRFEPPPEQWLAGHRGVDLAAAPGATVRAAGGGKVIYAQILAGRGVVSVAHAGGLRTTYEPVTAVVAPGDEVAAGEPLGTLDPGHPGCSESACLHWGLRRGDLYLDPLALLGLGRVRLLPLNAARSAGPSAARGAALNAAAARGAALNAAAARSAALSAA</sequence>
<keyword evidence="1" id="KW-0732">Signal</keyword>
<dbReference type="PANTHER" id="PTHR21666:SF289">
    <property type="entry name" value="L-ALA--D-GLU ENDOPEPTIDASE"/>
    <property type="match status" value="1"/>
</dbReference>
<dbReference type="Gene3D" id="2.70.70.10">
    <property type="entry name" value="Glucose Permease (Domain IIA)"/>
    <property type="match status" value="1"/>
</dbReference>
<dbReference type="Pfam" id="PF01551">
    <property type="entry name" value="Peptidase_M23"/>
    <property type="match status" value="1"/>
</dbReference>
<dbReference type="AlphaFoldDB" id="A0A931FYM9"/>
<accession>A0A931FYM9</accession>
<proteinExistence type="predicted"/>
<dbReference type="SUPFAM" id="SSF51261">
    <property type="entry name" value="Duplicated hybrid motif"/>
    <property type="match status" value="1"/>
</dbReference>
<feature type="domain" description="M23ase beta-sheet core" evidence="2">
    <location>
        <begin position="92"/>
        <end position="186"/>
    </location>
</feature>
<organism evidence="3 4">
    <name type="scientific">Actinoplanes aureus</name>
    <dbReference type="NCBI Taxonomy" id="2792083"/>
    <lineage>
        <taxon>Bacteria</taxon>
        <taxon>Bacillati</taxon>
        <taxon>Actinomycetota</taxon>
        <taxon>Actinomycetes</taxon>
        <taxon>Micromonosporales</taxon>
        <taxon>Micromonosporaceae</taxon>
        <taxon>Actinoplanes</taxon>
    </lineage>
</organism>
<evidence type="ECO:0000259" key="2">
    <source>
        <dbReference type="Pfam" id="PF01551"/>
    </source>
</evidence>
<dbReference type="RefSeq" id="WP_196413851.1">
    <property type="nucleotide sequence ID" value="NZ_JADQTO010000004.1"/>
</dbReference>
<keyword evidence="4" id="KW-1185">Reference proteome</keyword>
<comment type="caution">
    <text evidence="3">The sequence shown here is derived from an EMBL/GenBank/DDBJ whole genome shotgun (WGS) entry which is preliminary data.</text>
</comment>
<dbReference type="EMBL" id="JADQTO010000004">
    <property type="protein sequence ID" value="MBG0562081.1"/>
    <property type="molecule type" value="Genomic_DNA"/>
</dbReference>
<evidence type="ECO:0000313" key="4">
    <source>
        <dbReference type="Proteomes" id="UP000598146"/>
    </source>
</evidence>
<evidence type="ECO:0000313" key="3">
    <source>
        <dbReference type="EMBL" id="MBG0562081.1"/>
    </source>
</evidence>